<accession>A0AAD8KAR3</accession>
<dbReference type="EMBL" id="JAUHHV010000007">
    <property type="protein sequence ID" value="KAK1417192.1"/>
    <property type="molecule type" value="Genomic_DNA"/>
</dbReference>
<keyword evidence="1" id="KW-0812">Transmembrane</keyword>
<reference evidence="2" key="1">
    <citation type="journal article" date="2023" name="bioRxiv">
        <title>Improved chromosome-level genome assembly for marigold (Tagetes erecta).</title>
        <authorList>
            <person name="Jiang F."/>
            <person name="Yuan L."/>
            <person name="Wang S."/>
            <person name="Wang H."/>
            <person name="Xu D."/>
            <person name="Wang A."/>
            <person name="Fan W."/>
        </authorList>
    </citation>
    <scope>NUCLEOTIDE SEQUENCE</scope>
    <source>
        <strain evidence="2">WSJ</strain>
        <tissue evidence="2">Leaf</tissue>
    </source>
</reference>
<evidence type="ECO:0000313" key="3">
    <source>
        <dbReference type="Proteomes" id="UP001229421"/>
    </source>
</evidence>
<dbReference type="AlphaFoldDB" id="A0AAD8KAR3"/>
<name>A0AAD8KAR3_TARER</name>
<gene>
    <name evidence="2" type="ORF">QVD17_26315</name>
</gene>
<dbReference type="Proteomes" id="UP001229421">
    <property type="component" value="Unassembled WGS sequence"/>
</dbReference>
<keyword evidence="1" id="KW-1133">Transmembrane helix</keyword>
<proteinExistence type="predicted"/>
<feature type="transmembrane region" description="Helical" evidence="1">
    <location>
        <begin position="30"/>
        <end position="49"/>
    </location>
</feature>
<keyword evidence="1" id="KW-0472">Membrane</keyword>
<sequence>MVTNARCVSGETNQRATLCFSVHALPEFEIVLLIGVGSLLMGVSIIKGFKELSASVVGTSDKNKVIRSILMTTCWFIWLARIEKISNNSHVSLHRVLDNIKLLPSTANESSYRSNFEEKKILTVVKVSI</sequence>
<organism evidence="2 3">
    <name type="scientific">Tagetes erecta</name>
    <name type="common">African marigold</name>
    <dbReference type="NCBI Taxonomy" id="13708"/>
    <lineage>
        <taxon>Eukaryota</taxon>
        <taxon>Viridiplantae</taxon>
        <taxon>Streptophyta</taxon>
        <taxon>Embryophyta</taxon>
        <taxon>Tracheophyta</taxon>
        <taxon>Spermatophyta</taxon>
        <taxon>Magnoliopsida</taxon>
        <taxon>eudicotyledons</taxon>
        <taxon>Gunneridae</taxon>
        <taxon>Pentapetalae</taxon>
        <taxon>asterids</taxon>
        <taxon>campanulids</taxon>
        <taxon>Asterales</taxon>
        <taxon>Asteraceae</taxon>
        <taxon>Asteroideae</taxon>
        <taxon>Heliantheae alliance</taxon>
        <taxon>Tageteae</taxon>
        <taxon>Tagetes</taxon>
    </lineage>
</organism>
<protein>
    <submittedName>
        <fullName evidence="2">Uncharacterized protein</fullName>
    </submittedName>
</protein>
<comment type="caution">
    <text evidence="2">The sequence shown here is derived from an EMBL/GenBank/DDBJ whole genome shotgun (WGS) entry which is preliminary data.</text>
</comment>
<evidence type="ECO:0000313" key="2">
    <source>
        <dbReference type="EMBL" id="KAK1417192.1"/>
    </source>
</evidence>
<evidence type="ECO:0000256" key="1">
    <source>
        <dbReference type="SAM" id="Phobius"/>
    </source>
</evidence>
<keyword evidence="3" id="KW-1185">Reference proteome</keyword>